<comment type="caution">
    <text evidence="2">The sequence shown here is derived from an EMBL/GenBank/DDBJ whole genome shotgun (WGS) entry which is preliminary data.</text>
</comment>
<feature type="compositionally biased region" description="Polar residues" evidence="1">
    <location>
        <begin position="164"/>
        <end position="176"/>
    </location>
</feature>
<evidence type="ECO:0000313" key="3">
    <source>
        <dbReference type="Proteomes" id="UP000757900"/>
    </source>
</evidence>
<sequence>MSLKRVVDTRFWNQVDVMERYSSQDKLFALYLMTCPRSTQLGIYSLPKRVIAFDMSLDDAQVGQLLARFQDDYQVIAYSDQTQEVAILDFLTYSLVKGGQPVERLLRNQAEDVRDSQLLVKVFQHLASYYEHSHRLIDQLSQEVLATELKRRQELGSEGEGVSPLSQGTQLGSLSQETHEASTRLGSSDNHNQNPNQKDNQIHKENQSHNHKQNQNHNSASKLAADSEGKSLASQLMTNPALTKGRDRESALSLSMISLDSAASTQPFGQAISLPSQSASQLLTQAQSLTSKPGQSQAGISQQTMDQFVRVERDMAKLRPFYERYFGPMSGAESLQFRNWLDKIGYLPVIEAIEQAHRRQAKKPFAYISTICQQASKS</sequence>
<reference evidence="2" key="1">
    <citation type="submission" date="2020-04" db="EMBL/GenBank/DDBJ databases">
        <title>Deep metagenomics examines the oral microbiome during advanced dental caries in children, revealing novel taxa and co-occurrences with host molecules.</title>
        <authorList>
            <person name="Baker J.L."/>
            <person name="Morton J.T."/>
            <person name="Dinis M."/>
            <person name="Alvarez R."/>
            <person name="Tran N.C."/>
            <person name="Knight R."/>
            <person name="Edlund A."/>
        </authorList>
    </citation>
    <scope>NUCLEOTIDE SEQUENCE</scope>
    <source>
        <strain evidence="2">JCVI_23_bin.16</strain>
    </source>
</reference>
<dbReference type="Proteomes" id="UP000757900">
    <property type="component" value="Unassembled WGS sequence"/>
</dbReference>
<feature type="region of interest" description="Disordered" evidence="1">
    <location>
        <begin position="155"/>
        <end position="232"/>
    </location>
</feature>
<organism evidence="2 3">
    <name type="scientific">Abiotrophia defectiva</name>
    <name type="common">Streptococcus defectivus</name>
    <dbReference type="NCBI Taxonomy" id="46125"/>
    <lineage>
        <taxon>Bacteria</taxon>
        <taxon>Bacillati</taxon>
        <taxon>Bacillota</taxon>
        <taxon>Bacilli</taxon>
        <taxon>Lactobacillales</taxon>
        <taxon>Aerococcaceae</taxon>
        <taxon>Abiotrophia</taxon>
    </lineage>
</organism>
<evidence type="ECO:0000256" key="1">
    <source>
        <dbReference type="SAM" id="MobiDB-lite"/>
    </source>
</evidence>
<name>A0A929MNL4_ABIDE</name>
<evidence type="ECO:0000313" key="2">
    <source>
        <dbReference type="EMBL" id="MBF0934676.1"/>
    </source>
</evidence>
<proteinExistence type="predicted"/>
<gene>
    <name evidence="2" type="ORF">HXK00_03400</name>
</gene>
<accession>A0A929MNL4</accession>
<dbReference type="EMBL" id="JABZFV010000050">
    <property type="protein sequence ID" value="MBF0934676.1"/>
    <property type="molecule type" value="Genomic_DNA"/>
</dbReference>
<dbReference type="AlphaFoldDB" id="A0A929MNL4"/>
<feature type="compositionally biased region" description="Polar residues" evidence="1">
    <location>
        <begin position="184"/>
        <end position="199"/>
    </location>
</feature>
<protein>
    <submittedName>
        <fullName evidence="2">DnaD domain protein</fullName>
    </submittedName>
</protein>